<dbReference type="HOGENOM" id="CLU_157140_0_0_6"/>
<dbReference type="KEGG" id="eae:EAE_14350"/>
<dbReference type="eggNOG" id="ENOG5032ZHP">
    <property type="taxonomic scope" value="Bacteria"/>
</dbReference>
<keyword evidence="2" id="KW-1185">Reference proteome</keyword>
<sequence length="101" mass="11307">MMKSSQSDRVSDEIIGEAVLSLLKTNRPINIPTLLVKLRLMQAAETNRQRRNAIIAVIDEISVRLTTRGNHAPVIKKINGQWENRAVVVDSNVEPTGKKIH</sequence>
<organism evidence="1 2">
    <name type="scientific">Klebsiella aerogenes (strain ATCC 13048 / DSM 30053 / CCUG 1429 / JCM 1235 / KCTC 2190 / NBRC 13534 / NCIMB 10102 / NCTC 10006 / CDC 819-56)</name>
    <name type="common">Enterobacter aerogenes</name>
    <dbReference type="NCBI Taxonomy" id="1028307"/>
    <lineage>
        <taxon>Bacteria</taxon>
        <taxon>Pseudomonadati</taxon>
        <taxon>Pseudomonadota</taxon>
        <taxon>Gammaproteobacteria</taxon>
        <taxon>Enterobacterales</taxon>
        <taxon>Enterobacteriaceae</taxon>
        <taxon>Klebsiella/Raoultella group</taxon>
        <taxon>Klebsiella</taxon>
    </lineage>
</organism>
<protein>
    <submittedName>
        <fullName evidence="1">Uncharacterized protein</fullName>
    </submittedName>
</protein>
<dbReference type="EMBL" id="CP002824">
    <property type="protein sequence ID" value="AEG97783.1"/>
    <property type="molecule type" value="Genomic_DNA"/>
</dbReference>
<dbReference type="AlphaFoldDB" id="A0A0H3FQB4"/>
<gene>
    <name evidence="1" type="ordered locus">EAE_14350</name>
</gene>
<accession>A0A0H3FQB4</accession>
<dbReference type="Proteomes" id="UP000008881">
    <property type="component" value="Chromosome"/>
</dbReference>
<reference evidence="1 2" key="1">
    <citation type="journal article" date="2012" name="J. Bacteriol.">
        <title>Complete genome sequence of Enterobacter aerogenes KCTC 2190.</title>
        <authorList>
            <person name="Shin S.H."/>
            <person name="Kim S."/>
            <person name="Kim J.Y."/>
            <person name="Lee S."/>
            <person name="Um Y."/>
            <person name="Oh M.K."/>
            <person name="Kim Y.R."/>
            <person name="Lee J."/>
            <person name="Yang K.S."/>
        </authorList>
    </citation>
    <scope>NUCLEOTIDE SEQUENCE [LARGE SCALE GENOMIC DNA]</scope>
    <source>
        <strain evidence="1 2">KCTC 2190</strain>
    </source>
</reference>
<dbReference type="OrthoDB" id="6539751at2"/>
<proteinExistence type="predicted"/>
<name>A0A0H3FQB4_KLEAK</name>
<evidence type="ECO:0000313" key="2">
    <source>
        <dbReference type="Proteomes" id="UP000008881"/>
    </source>
</evidence>
<evidence type="ECO:0000313" key="1">
    <source>
        <dbReference type="EMBL" id="AEG97783.1"/>
    </source>
</evidence>